<evidence type="ECO:0000256" key="3">
    <source>
        <dbReference type="ARBA" id="ARBA00023235"/>
    </source>
</evidence>
<dbReference type="Gene3D" id="1.10.12.10">
    <property type="entry name" value="Lyase 2-enoyl-coa Hydratase, Chain A, domain 2"/>
    <property type="match status" value="1"/>
</dbReference>
<dbReference type="SUPFAM" id="SSF52096">
    <property type="entry name" value="ClpP/crotonase"/>
    <property type="match status" value="1"/>
</dbReference>
<dbReference type="SUPFAM" id="SSF47027">
    <property type="entry name" value="Acyl-CoA binding protein"/>
    <property type="match status" value="1"/>
</dbReference>
<evidence type="ECO:0000259" key="4">
    <source>
        <dbReference type="PROSITE" id="PS51228"/>
    </source>
</evidence>
<dbReference type="PANTHER" id="PTHR43684">
    <property type="match status" value="1"/>
</dbReference>
<dbReference type="Gene3D" id="3.90.226.10">
    <property type="entry name" value="2-enoyl-CoA Hydratase, Chain A, domain 1"/>
    <property type="match status" value="1"/>
</dbReference>
<feature type="domain" description="ACB" evidence="4">
    <location>
        <begin position="27"/>
        <end position="112"/>
    </location>
</feature>
<dbReference type="EMBL" id="CAJFCW020000002">
    <property type="protein sequence ID" value="CAG9091621.1"/>
    <property type="molecule type" value="Genomic_DNA"/>
</dbReference>
<dbReference type="GO" id="GO:0004165">
    <property type="term" value="F:delta(3)-delta(2)-enoyl-CoA isomerase activity"/>
    <property type="evidence" value="ECO:0007669"/>
    <property type="project" value="UniProtKB-ARBA"/>
</dbReference>
<keyword evidence="3" id="KW-0413">Isomerase</keyword>
<dbReference type="InterPro" id="IPR029045">
    <property type="entry name" value="ClpP/crotonase-like_dom_sf"/>
</dbReference>
<name>A0A811K594_9BILA</name>
<dbReference type="PRINTS" id="PR00689">
    <property type="entry name" value="ACOABINDINGP"/>
</dbReference>
<sequence length="377" mass="41504">MFRSAKVPQILGRFQRHRLNLIRGMASESDFEAAQKRLNLLTQDVDNDVKLKVYGLFKQATVGDATGDRPGALNFVARAKYDSWNTYKGLSKEEARAKYVSLITELAGSEPAAAEPVEPGQVAGLKTGPDGSIYRIKFDRPDKFNAITTPMYDGIREALGASNADKTTKITVLSSHGPYYSSGNDLKSFLNVTGATDLKKMTEDAAEFLKNFVASFIDHEKPLIALVQGPAIGIAVTTLPLCDVVICSDKATFQTPFTGLGYSPEGCSSFTFPNIMGTSKASEMLLFGKTITAQEAYEWGLVSQVIPHNQFEQETQRYLDQLCELPTESLRVNKTMVRALTKDALHKANSDECTLIAKRWQGKDCAEAVQKFMARKK</sequence>
<dbReference type="InterPro" id="IPR014352">
    <property type="entry name" value="FERM/acyl-CoA-bd_prot_sf"/>
</dbReference>
<dbReference type="Gene3D" id="1.20.80.10">
    <property type="match status" value="1"/>
</dbReference>
<comment type="caution">
    <text evidence="5">The sequence shown here is derived from an EMBL/GenBank/DDBJ whole genome shotgun (WGS) entry which is preliminary data.</text>
</comment>
<dbReference type="GO" id="GO:0000062">
    <property type="term" value="F:fatty-acyl-CoA binding"/>
    <property type="evidence" value="ECO:0007669"/>
    <property type="project" value="InterPro"/>
</dbReference>
<dbReference type="InterPro" id="IPR051053">
    <property type="entry name" value="ECH/Chromodomain_protein"/>
</dbReference>
<dbReference type="PANTHER" id="PTHR43684:SF1">
    <property type="entry name" value="ENOYL-COA DELTA ISOMERASE 2"/>
    <property type="match status" value="1"/>
</dbReference>
<evidence type="ECO:0000313" key="5">
    <source>
        <dbReference type="EMBL" id="CAD5210568.1"/>
    </source>
</evidence>
<dbReference type="EMBL" id="CAJFDH010000002">
    <property type="protein sequence ID" value="CAD5210568.1"/>
    <property type="molecule type" value="Genomic_DNA"/>
</dbReference>
<keyword evidence="2" id="KW-0576">Peroxisome</keyword>
<dbReference type="AlphaFoldDB" id="A0A811K594"/>
<proteinExistence type="predicted"/>
<organism evidence="5 6">
    <name type="scientific">Bursaphelenchus okinawaensis</name>
    <dbReference type="NCBI Taxonomy" id="465554"/>
    <lineage>
        <taxon>Eukaryota</taxon>
        <taxon>Metazoa</taxon>
        <taxon>Ecdysozoa</taxon>
        <taxon>Nematoda</taxon>
        <taxon>Chromadorea</taxon>
        <taxon>Rhabditida</taxon>
        <taxon>Tylenchina</taxon>
        <taxon>Tylenchomorpha</taxon>
        <taxon>Aphelenchoidea</taxon>
        <taxon>Aphelenchoididae</taxon>
        <taxon>Bursaphelenchus</taxon>
    </lineage>
</organism>
<evidence type="ECO:0000256" key="1">
    <source>
        <dbReference type="ARBA" id="ARBA00004275"/>
    </source>
</evidence>
<keyword evidence="6" id="KW-1185">Reference proteome</keyword>
<comment type="subcellular location">
    <subcellularLocation>
        <location evidence="1">Peroxisome</location>
    </subcellularLocation>
</comment>
<dbReference type="OrthoDB" id="409763at2759"/>
<protein>
    <recommendedName>
        <fullName evidence="4">ACB domain-containing protein</fullName>
    </recommendedName>
</protein>
<dbReference type="PROSITE" id="PS51228">
    <property type="entry name" value="ACB_2"/>
    <property type="match status" value="1"/>
</dbReference>
<dbReference type="CDD" id="cd06558">
    <property type="entry name" value="crotonase-like"/>
    <property type="match status" value="1"/>
</dbReference>
<dbReference type="InterPro" id="IPR014748">
    <property type="entry name" value="Enoyl-CoA_hydra_C"/>
</dbReference>
<dbReference type="InterPro" id="IPR001753">
    <property type="entry name" value="Enoyl-CoA_hydra/iso"/>
</dbReference>
<reference evidence="5" key="1">
    <citation type="submission" date="2020-09" db="EMBL/GenBank/DDBJ databases">
        <authorList>
            <person name="Kikuchi T."/>
        </authorList>
    </citation>
    <scope>NUCLEOTIDE SEQUENCE</scope>
    <source>
        <strain evidence="5">SH1</strain>
    </source>
</reference>
<dbReference type="Pfam" id="PF00378">
    <property type="entry name" value="ECH_1"/>
    <property type="match status" value="1"/>
</dbReference>
<dbReference type="Pfam" id="PF00887">
    <property type="entry name" value="ACBP"/>
    <property type="match status" value="1"/>
</dbReference>
<dbReference type="InterPro" id="IPR035984">
    <property type="entry name" value="Acyl-CoA-binding_sf"/>
</dbReference>
<gene>
    <name evidence="5" type="ORF">BOKJ2_LOCUS3259</name>
</gene>
<evidence type="ECO:0000313" key="6">
    <source>
        <dbReference type="Proteomes" id="UP000614601"/>
    </source>
</evidence>
<dbReference type="Proteomes" id="UP000783686">
    <property type="component" value="Unassembled WGS sequence"/>
</dbReference>
<evidence type="ECO:0000256" key="2">
    <source>
        <dbReference type="ARBA" id="ARBA00023140"/>
    </source>
</evidence>
<dbReference type="GO" id="GO:0005777">
    <property type="term" value="C:peroxisome"/>
    <property type="evidence" value="ECO:0007669"/>
    <property type="project" value="UniProtKB-SubCell"/>
</dbReference>
<dbReference type="InterPro" id="IPR000582">
    <property type="entry name" value="Acyl-CoA-binding_protein"/>
</dbReference>
<dbReference type="FunFam" id="3.90.226.10:FF:000084">
    <property type="entry name" value="Enoyl-CoA delta isomerase 2, mitochondrial"/>
    <property type="match status" value="1"/>
</dbReference>
<accession>A0A811K594</accession>
<dbReference type="Proteomes" id="UP000614601">
    <property type="component" value="Unassembled WGS sequence"/>
</dbReference>